<protein>
    <submittedName>
        <fullName evidence="2">Beta-lactamase family protein</fullName>
    </submittedName>
</protein>
<dbReference type="PANTHER" id="PTHR43283">
    <property type="entry name" value="BETA-LACTAMASE-RELATED"/>
    <property type="match status" value="1"/>
</dbReference>
<dbReference type="Gene3D" id="3.40.710.10">
    <property type="entry name" value="DD-peptidase/beta-lactamase superfamily"/>
    <property type="match status" value="1"/>
</dbReference>
<dbReference type="SUPFAM" id="SSF56601">
    <property type="entry name" value="beta-lactamase/transpeptidase-like"/>
    <property type="match status" value="1"/>
</dbReference>
<dbReference type="RefSeq" id="WP_191071468.1">
    <property type="nucleotide sequence ID" value="NZ_CP060506.1"/>
</dbReference>
<proteinExistence type="predicted"/>
<dbReference type="PANTHER" id="PTHR43283:SF15">
    <property type="entry name" value="CONSERVED PROTEIN"/>
    <property type="match status" value="1"/>
</dbReference>
<dbReference type="Pfam" id="PF00144">
    <property type="entry name" value="Beta-lactamase"/>
    <property type="match status" value="1"/>
</dbReference>
<reference evidence="2 3" key="1">
    <citation type="submission" date="2020-08" db="EMBL/GenBank/DDBJ databases">
        <title>Winkia gen. nov., sp. nov., isolated from faeces of the Anser albifrons in China.</title>
        <authorList>
            <person name="Liu Q."/>
        </authorList>
    </citation>
    <scope>NUCLEOTIDE SEQUENCE [LARGE SCALE GENOMIC DNA]</scope>
    <source>
        <strain evidence="2 3">C62</strain>
    </source>
</reference>
<name>A0A8I0KPZ4_9ACTO</name>
<dbReference type="InterPro" id="IPR001466">
    <property type="entry name" value="Beta-lactam-related"/>
</dbReference>
<dbReference type="InterPro" id="IPR012338">
    <property type="entry name" value="Beta-lactam/transpept-like"/>
</dbReference>
<organism evidence="2 3">
    <name type="scientific">Nanchangia anserum</name>
    <dbReference type="NCBI Taxonomy" id="2692125"/>
    <lineage>
        <taxon>Bacteria</taxon>
        <taxon>Bacillati</taxon>
        <taxon>Actinomycetota</taxon>
        <taxon>Actinomycetes</taxon>
        <taxon>Actinomycetales</taxon>
        <taxon>Actinomycetaceae</taxon>
        <taxon>Nanchangia</taxon>
    </lineage>
</organism>
<keyword evidence="3" id="KW-1185">Reference proteome</keyword>
<evidence type="ECO:0000313" key="2">
    <source>
        <dbReference type="EMBL" id="MBD3689420.1"/>
    </source>
</evidence>
<gene>
    <name evidence="2" type="ORF">H8R10_04140</name>
</gene>
<feature type="domain" description="Beta-lactamase-related" evidence="1">
    <location>
        <begin position="37"/>
        <end position="119"/>
    </location>
</feature>
<dbReference type="EMBL" id="JACRUO010000001">
    <property type="protein sequence ID" value="MBD3689420.1"/>
    <property type="molecule type" value="Genomic_DNA"/>
</dbReference>
<dbReference type="Proteomes" id="UP000627538">
    <property type="component" value="Unassembled WGS sequence"/>
</dbReference>
<evidence type="ECO:0000313" key="3">
    <source>
        <dbReference type="Proteomes" id="UP000627538"/>
    </source>
</evidence>
<sequence length="278" mass="29881">MSRSAALPQPLQRAIEQWHFPVALAVLRPEATWMGGDVDTEYPWMSVTKLVTARVALDAVASGLIDLDDTVTQAGASLEMVLAHAAGLSPEGEQVCEPGTRRIYSNAGYEVIGQHVEAAHRGVSQTGGIGDLLCEAVATWGGAVSYEKSPAWGLSGSLASLAALTRELAWPRHIDAELWRLATRPAWPGLPGILPGYGPFDDNAWGLGPEIRAAKHPHWTAARAPATVFGHFGQSGSFVWVDQDADLAACFLSSRRFGLAHQRAWPDLNAEIYRHFAG</sequence>
<dbReference type="AlphaFoldDB" id="A0A8I0KPZ4"/>
<evidence type="ECO:0000259" key="1">
    <source>
        <dbReference type="Pfam" id="PF00144"/>
    </source>
</evidence>
<accession>A0A8I0KPZ4</accession>
<dbReference type="InterPro" id="IPR050789">
    <property type="entry name" value="Diverse_Enzym_Activities"/>
</dbReference>
<comment type="caution">
    <text evidence="2">The sequence shown here is derived from an EMBL/GenBank/DDBJ whole genome shotgun (WGS) entry which is preliminary data.</text>
</comment>